<keyword evidence="3" id="KW-1185">Reference proteome</keyword>
<feature type="transmembrane region" description="Helical" evidence="1">
    <location>
        <begin position="197"/>
        <end position="218"/>
    </location>
</feature>
<feature type="transmembrane region" description="Helical" evidence="1">
    <location>
        <begin position="105"/>
        <end position="125"/>
    </location>
</feature>
<feature type="transmembrane region" description="Helical" evidence="1">
    <location>
        <begin position="131"/>
        <end position="155"/>
    </location>
</feature>
<sequence length="232" mass="26671">MRDLPGLTGALYVFAEWIMRFSTANILWIIVNLPLLFVLLSVYINGFGPGFVVYLLPLVLLIPAVTVPSTVALFATAREWILQKDQSSITKTYFFHMKANYRKNFLAGLALLALWLVWLVDIYFFKQSNDFMALLFTLIGLGLFVYTLNFFSLCVHYRMKTRTLLKNAFFITLGNPLLSLFILVSNMSLFYVSATRLYFLIPLFTVSISAYLSFLAFYRFSLKMQKKAESSI</sequence>
<protein>
    <submittedName>
        <fullName evidence="2">DUF624 domain-containing protein</fullName>
    </submittedName>
</protein>
<proteinExistence type="predicted"/>
<feature type="transmembrane region" description="Helical" evidence="1">
    <location>
        <begin position="51"/>
        <end position="75"/>
    </location>
</feature>
<feature type="transmembrane region" description="Helical" evidence="1">
    <location>
        <begin position="26"/>
        <end position="45"/>
    </location>
</feature>
<dbReference type="RefSeq" id="WP_301857004.1">
    <property type="nucleotide sequence ID" value="NZ_JAUJWU010000003.1"/>
</dbReference>
<organism evidence="2 3">
    <name type="scientific">Planococcus shenhongbingii</name>
    <dbReference type="NCBI Taxonomy" id="3058398"/>
    <lineage>
        <taxon>Bacteria</taxon>
        <taxon>Bacillati</taxon>
        <taxon>Bacillota</taxon>
        <taxon>Bacilli</taxon>
        <taxon>Bacillales</taxon>
        <taxon>Caryophanaceae</taxon>
        <taxon>Planococcus</taxon>
    </lineage>
</organism>
<evidence type="ECO:0000256" key="1">
    <source>
        <dbReference type="SAM" id="Phobius"/>
    </source>
</evidence>
<reference evidence="2 3" key="1">
    <citation type="submission" date="2023-07" db="EMBL/GenBank/DDBJ databases">
        <title>Novel species in genus Planococcus.</title>
        <authorList>
            <person name="Ning S."/>
        </authorList>
    </citation>
    <scope>NUCLEOTIDE SEQUENCE [LARGE SCALE GENOMIC DNA]</scope>
    <source>
        <strain evidence="2 3">N017</strain>
    </source>
</reference>
<feature type="transmembrane region" description="Helical" evidence="1">
    <location>
        <begin position="167"/>
        <end position="191"/>
    </location>
</feature>
<evidence type="ECO:0000313" key="2">
    <source>
        <dbReference type="EMBL" id="MDN7246478.1"/>
    </source>
</evidence>
<evidence type="ECO:0000313" key="3">
    <source>
        <dbReference type="Proteomes" id="UP001172142"/>
    </source>
</evidence>
<name>A0ABT8NEZ8_9BACL</name>
<comment type="caution">
    <text evidence="2">The sequence shown here is derived from an EMBL/GenBank/DDBJ whole genome shotgun (WGS) entry which is preliminary data.</text>
</comment>
<dbReference type="EMBL" id="JAUJWU010000003">
    <property type="protein sequence ID" value="MDN7246478.1"/>
    <property type="molecule type" value="Genomic_DNA"/>
</dbReference>
<dbReference type="Proteomes" id="UP001172142">
    <property type="component" value="Unassembled WGS sequence"/>
</dbReference>
<keyword evidence="1" id="KW-0472">Membrane</keyword>
<keyword evidence="1" id="KW-1133">Transmembrane helix</keyword>
<dbReference type="InterPro" id="IPR006938">
    <property type="entry name" value="DUF624"/>
</dbReference>
<gene>
    <name evidence="2" type="ORF">QWY13_13355</name>
</gene>
<dbReference type="Pfam" id="PF04854">
    <property type="entry name" value="DUF624"/>
    <property type="match status" value="1"/>
</dbReference>
<keyword evidence="1" id="KW-0812">Transmembrane</keyword>
<accession>A0ABT8NEZ8</accession>